<comment type="subcellular location">
    <subcellularLocation>
        <location evidence="3">Endoplasmic reticulum membrane</location>
        <topology evidence="3">Multi-pass membrane protein</topology>
    </subcellularLocation>
    <subcellularLocation>
        <location evidence="2">Mitochondrion outer membrane</location>
    </subcellularLocation>
</comment>
<dbReference type="EMBL" id="OV121141">
    <property type="protein sequence ID" value="CAH0548558.1"/>
    <property type="molecule type" value="Genomic_DNA"/>
</dbReference>
<keyword evidence="13 17" id="KW-0472">Membrane</keyword>
<dbReference type="EC" id="2.5.1.18" evidence="5"/>
<feature type="transmembrane region" description="Helical" evidence="17">
    <location>
        <begin position="128"/>
        <end position="150"/>
    </location>
</feature>
<evidence type="ECO:0000256" key="17">
    <source>
        <dbReference type="SAM" id="Phobius"/>
    </source>
</evidence>
<organism evidence="18 19">
    <name type="scientific">Brassicogethes aeneus</name>
    <name type="common">Rape pollen beetle</name>
    <name type="synonym">Meligethes aeneus</name>
    <dbReference type="NCBI Taxonomy" id="1431903"/>
    <lineage>
        <taxon>Eukaryota</taxon>
        <taxon>Metazoa</taxon>
        <taxon>Ecdysozoa</taxon>
        <taxon>Arthropoda</taxon>
        <taxon>Hexapoda</taxon>
        <taxon>Insecta</taxon>
        <taxon>Pterygota</taxon>
        <taxon>Neoptera</taxon>
        <taxon>Endopterygota</taxon>
        <taxon>Coleoptera</taxon>
        <taxon>Polyphaga</taxon>
        <taxon>Cucujiformia</taxon>
        <taxon>Nitidulidae</taxon>
        <taxon>Meligethinae</taxon>
        <taxon>Brassicogethes</taxon>
    </lineage>
</organism>
<keyword evidence="12" id="KW-0496">Mitochondrion</keyword>
<dbReference type="GO" id="GO:0005789">
    <property type="term" value="C:endoplasmic reticulum membrane"/>
    <property type="evidence" value="ECO:0007669"/>
    <property type="project" value="UniProtKB-SubCell"/>
</dbReference>
<dbReference type="InterPro" id="IPR040162">
    <property type="entry name" value="MGST1-like"/>
</dbReference>
<keyword evidence="11" id="KW-0007">Acetylation</keyword>
<evidence type="ECO:0000256" key="16">
    <source>
        <dbReference type="ARBA" id="ARBA00049385"/>
    </source>
</evidence>
<comment type="catalytic activity">
    <reaction evidence="16">
        <text>RX + glutathione = an S-substituted glutathione + a halide anion + H(+)</text>
        <dbReference type="Rhea" id="RHEA:16437"/>
        <dbReference type="ChEBI" id="CHEBI:15378"/>
        <dbReference type="ChEBI" id="CHEBI:16042"/>
        <dbReference type="ChEBI" id="CHEBI:17792"/>
        <dbReference type="ChEBI" id="CHEBI:57925"/>
        <dbReference type="ChEBI" id="CHEBI:90779"/>
        <dbReference type="EC" id="2.5.1.18"/>
    </reaction>
    <physiologicalReaction direction="left-to-right" evidence="16">
        <dbReference type="Rhea" id="RHEA:16438"/>
    </physiologicalReaction>
</comment>
<keyword evidence="10 17" id="KW-1133">Transmembrane helix</keyword>
<keyword evidence="9" id="KW-0256">Endoplasmic reticulum</keyword>
<comment type="similarity">
    <text evidence="4">Belongs to the MAPEG family.</text>
</comment>
<evidence type="ECO:0000256" key="8">
    <source>
        <dbReference type="ARBA" id="ARBA00022787"/>
    </source>
</evidence>
<keyword evidence="7 17" id="KW-0812">Transmembrane</keyword>
<dbReference type="AlphaFoldDB" id="A0A9P0FCG9"/>
<keyword evidence="19" id="KW-1185">Reference proteome</keyword>
<evidence type="ECO:0000256" key="3">
    <source>
        <dbReference type="ARBA" id="ARBA00004477"/>
    </source>
</evidence>
<dbReference type="Gene3D" id="1.20.120.550">
    <property type="entry name" value="Membrane associated eicosanoid/glutathione metabolism-like domain"/>
    <property type="match status" value="1"/>
</dbReference>
<sequence length="152" mass="18243">MTLVNFGRLNLDSYLLELYVFYSALLCLKLLLMCGMVGLARIYFKAVFNEEDSKYGSFSLKEDETVERYRRAHLNDLENIPVFLISSLLFILTNPTYFWALWVFRVYFFTRIGHTFMYCFVKSTVFRIVFYDTGLYINIFIILRILYFFYTV</sequence>
<evidence type="ECO:0000256" key="10">
    <source>
        <dbReference type="ARBA" id="ARBA00022989"/>
    </source>
</evidence>
<keyword evidence="6" id="KW-0808">Transferase</keyword>
<reference evidence="18" key="1">
    <citation type="submission" date="2021-12" db="EMBL/GenBank/DDBJ databases">
        <authorList>
            <person name="King R."/>
        </authorList>
    </citation>
    <scope>NUCLEOTIDE SEQUENCE</scope>
</reference>
<dbReference type="OrthoDB" id="193139at2759"/>
<dbReference type="SUPFAM" id="SSF161084">
    <property type="entry name" value="MAPEG domain-like"/>
    <property type="match status" value="1"/>
</dbReference>
<evidence type="ECO:0000256" key="7">
    <source>
        <dbReference type="ARBA" id="ARBA00022692"/>
    </source>
</evidence>
<feature type="transmembrane region" description="Helical" evidence="17">
    <location>
        <begin position="20"/>
        <end position="44"/>
    </location>
</feature>
<dbReference type="GO" id="GO:0005741">
    <property type="term" value="C:mitochondrial outer membrane"/>
    <property type="evidence" value="ECO:0007669"/>
    <property type="project" value="UniProtKB-SubCell"/>
</dbReference>
<protein>
    <recommendedName>
        <fullName evidence="15">Microsomal glutathione S-transferase 1</fullName>
        <ecNumber evidence="5">2.5.1.18</ecNumber>
    </recommendedName>
</protein>
<dbReference type="PANTHER" id="PTHR10689:SF6">
    <property type="entry name" value="MICROSOMAL GLUTATHIONE S-TRANSFERASE 1"/>
    <property type="match status" value="1"/>
</dbReference>
<dbReference type="PANTHER" id="PTHR10689">
    <property type="entry name" value="MICROSOMAL GLUTATHIONE S-TRANSFERASE 1"/>
    <property type="match status" value="1"/>
</dbReference>
<dbReference type="InterPro" id="IPR023352">
    <property type="entry name" value="MAPEG-like_dom_sf"/>
</dbReference>
<evidence type="ECO:0000256" key="11">
    <source>
        <dbReference type="ARBA" id="ARBA00022990"/>
    </source>
</evidence>
<comment type="subunit">
    <text evidence="14">Homotrimer; The trimer binds only one molecule of glutathione.</text>
</comment>
<dbReference type="GO" id="GO:0004364">
    <property type="term" value="F:glutathione transferase activity"/>
    <property type="evidence" value="ECO:0007669"/>
    <property type="project" value="UniProtKB-EC"/>
</dbReference>
<proteinExistence type="inferred from homology"/>
<evidence type="ECO:0000256" key="5">
    <source>
        <dbReference type="ARBA" id="ARBA00012452"/>
    </source>
</evidence>
<name>A0A9P0FCG9_BRAAE</name>
<evidence type="ECO:0000256" key="13">
    <source>
        <dbReference type="ARBA" id="ARBA00023136"/>
    </source>
</evidence>
<evidence type="ECO:0000256" key="6">
    <source>
        <dbReference type="ARBA" id="ARBA00022679"/>
    </source>
</evidence>
<gene>
    <name evidence="18" type="ORF">MELIAE_LOCUS2026</name>
</gene>
<evidence type="ECO:0000256" key="4">
    <source>
        <dbReference type="ARBA" id="ARBA00010459"/>
    </source>
</evidence>
<dbReference type="InterPro" id="IPR001129">
    <property type="entry name" value="Membr-assoc_MAPEG"/>
</dbReference>
<feature type="transmembrane region" description="Helical" evidence="17">
    <location>
        <begin position="77"/>
        <end position="93"/>
    </location>
</feature>
<evidence type="ECO:0000256" key="2">
    <source>
        <dbReference type="ARBA" id="ARBA00004294"/>
    </source>
</evidence>
<dbReference type="Pfam" id="PF01124">
    <property type="entry name" value="MAPEG"/>
    <property type="match status" value="1"/>
</dbReference>
<evidence type="ECO:0000313" key="19">
    <source>
        <dbReference type="Proteomes" id="UP001154078"/>
    </source>
</evidence>
<comment type="function">
    <text evidence="1">Conjugation of reduced glutathione to a wide number of exogenous and endogenous hydrophobic electrophiles.</text>
</comment>
<dbReference type="Proteomes" id="UP001154078">
    <property type="component" value="Chromosome 10"/>
</dbReference>
<keyword evidence="8" id="KW-1000">Mitochondrion outer membrane</keyword>
<evidence type="ECO:0000256" key="9">
    <source>
        <dbReference type="ARBA" id="ARBA00022824"/>
    </source>
</evidence>
<evidence type="ECO:0000313" key="18">
    <source>
        <dbReference type="EMBL" id="CAH0548558.1"/>
    </source>
</evidence>
<evidence type="ECO:0000256" key="14">
    <source>
        <dbReference type="ARBA" id="ARBA00038540"/>
    </source>
</evidence>
<evidence type="ECO:0000256" key="1">
    <source>
        <dbReference type="ARBA" id="ARBA00003701"/>
    </source>
</evidence>
<evidence type="ECO:0000256" key="15">
    <source>
        <dbReference type="ARBA" id="ARBA00039397"/>
    </source>
</evidence>
<evidence type="ECO:0000256" key="12">
    <source>
        <dbReference type="ARBA" id="ARBA00023128"/>
    </source>
</evidence>
<accession>A0A9P0FCG9</accession>